<accession>A0ABS2DV41</accession>
<comment type="caution">
    <text evidence="1">The sequence shown here is derived from an EMBL/GenBank/DDBJ whole genome shotgun (WGS) entry which is preliminary data.</text>
</comment>
<dbReference type="InterPro" id="IPR018777">
    <property type="entry name" value="Replication_initiator_prot_A"/>
</dbReference>
<reference evidence="1 2" key="1">
    <citation type="journal article" date="2021" name="Sci. Rep.">
        <title>The distribution of antibiotic resistance genes in chicken gut microbiota commensals.</title>
        <authorList>
            <person name="Juricova H."/>
            <person name="Matiasovicova J."/>
            <person name="Kubasova T."/>
            <person name="Cejkova D."/>
            <person name="Rychlik I."/>
        </authorList>
    </citation>
    <scope>NUCLEOTIDE SEQUENCE [LARGE SCALE GENOMIC DNA]</scope>
    <source>
        <strain evidence="1 2">An829</strain>
    </source>
</reference>
<evidence type="ECO:0000313" key="2">
    <source>
        <dbReference type="Proteomes" id="UP000715095"/>
    </source>
</evidence>
<dbReference type="EMBL" id="JACJJC010000222">
    <property type="protein sequence ID" value="MBM6705226.1"/>
    <property type="molecule type" value="Genomic_DNA"/>
</dbReference>
<keyword evidence="2" id="KW-1185">Reference proteome</keyword>
<dbReference type="RefSeq" id="WP_205105034.1">
    <property type="nucleotide sequence ID" value="NZ_JACJJC010000222.1"/>
</dbReference>
<protein>
    <submittedName>
        <fullName evidence="1">Replication initiator protein A</fullName>
    </submittedName>
</protein>
<name>A0ABS2DV41_9BURK</name>
<evidence type="ECO:0000313" key="1">
    <source>
        <dbReference type="EMBL" id="MBM6705226.1"/>
    </source>
</evidence>
<dbReference type="Pfam" id="PF10134">
    <property type="entry name" value="RPA"/>
    <property type="match status" value="1"/>
</dbReference>
<organism evidence="1 2">
    <name type="scientific">Sutterella massiliensis</name>
    <dbReference type="NCBI Taxonomy" id="1816689"/>
    <lineage>
        <taxon>Bacteria</taxon>
        <taxon>Pseudomonadati</taxon>
        <taxon>Pseudomonadota</taxon>
        <taxon>Betaproteobacteria</taxon>
        <taxon>Burkholderiales</taxon>
        <taxon>Sutterellaceae</taxon>
        <taxon>Sutterella</taxon>
    </lineage>
</organism>
<feature type="non-terminal residue" evidence="1">
    <location>
        <position position="1"/>
    </location>
</feature>
<proteinExistence type="predicted"/>
<gene>
    <name evidence="1" type="ORF">H6A60_12200</name>
</gene>
<feature type="non-terminal residue" evidence="1">
    <location>
        <position position="195"/>
    </location>
</feature>
<sequence length="195" mass="21944">FEPLEETLNLTPEEKENYRTALRTIDDGTAWVLKQSLTLMSYNFFTASKEPGKEMLHIDTTNFRLTFTPSFHGAPTLYDADILLYAASALAENIRRNKNELAATGTLPYKTDVVFRVKDFFNRIGRSRNARRLSQLQASLDRLANSFITIEAHGKIGTTKIRAGQSVGHFLDGYKFVEIQEEGKAPVAAIQVRLA</sequence>
<dbReference type="Proteomes" id="UP000715095">
    <property type="component" value="Unassembled WGS sequence"/>
</dbReference>